<evidence type="ECO:0000313" key="2">
    <source>
        <dbReference type="EMBL" id="PFH34024.1"/>
    </source>
</evidence>
<dbReference type="VEuPathDB" id="ToxoDB:BESB_071760"/>
<gene>
    <name evidence="2" type="ORF">BESB_071760</name>
</gene>
<dbReference type="KEGG" id="bbes:BESB_071760"/>
<feature type="region of interest" description="Disordered" evidence="1">
    <location>
        <begin position="96"/>
        <end position="140"/>
    </location>
</feature>
<dbReference type="AlphaFoldDB" id="A0A2A9M9Z8"/>
<reference evidence="2 3" key="1">
    <citation type="submission" date="2017-09" db="EMBL/GenBank/DDBJ databases">
        <title>Genome sequencing of Besnoitia besnoiti strain Bb-Ger1.</title>
        <authorList>
            <person name="Schares G."/>
            <person name="Venepally P."/>
            <person name="Lorenzi H.A."/>
        </authorList>
    </citation>
    <scope>NUCLEOTIDE SEQUENCE [LARGE SCALE GENOMIC DNA]</scope>
    <source>
        <strain evidence="2 3">Bb-Ger1</strain>
    </source>
</reference>
<dbReference type="EMBL" id="NWUJ01000007">
    <property type="protein sequence ID" value="PFH34024.1"/>
    <property type="molecule type" value="Genomic_DNA"/>
</dbReference>
<dbReference type="RefSeq" id="XP_029218033.1">
    <property type="nucleotide sequence ID" value="XM_029365549.1"/>
</dbReference>
<protein>
    <submittedName>
        <fullName evidence="2">Uncharacterized protein</fullName>
    </submittedName>
</protein>
<organism evidence="2 3">
    <name type="scientific">Besnoitia besnoiti</name>
    <name type="common">Apicomplexan protozoan</name>
    <dbReference type="NCBI Taxonomy" id="94643"/>
    <lineage>
        <taxon>Eukaryota</taxon>
        <taxon>Sar</taxon>
        <taxon>Alveolata</taxon>
        <taxon>Apicomplexa</taxon>
        <taxon>Conoidasida</taxon>
        <taxon>Coccidia</taxon>
        <taxon>Eucoccidiorida</taxon>
        <taxon>Eimeriorina</taxon>
        <taxon>Sarcocystidae</taxon>
        <taxon>Besnoitia</taxon>
    </lineage>
</organism>
<dbReference type="Proteomes" id="UP000224006">
    <property type="component" value="Unassembled WGS sequence"/>
</dbReference>
<keyword evidence="3" id="KW-1185">Reference proteome</keyword>
<dbReference type="GeneID" id="40312102"/>
<evidence type="ECO:0000313" key="3">
    <source>
        <dbReference type="Proteomes" id="UP000224006"/>
    </source>
</evidence>
<sequence>MNASLPAVSSEDRRPAAYTSHTTLHVSSVEAPLLLFQDSLRRCAAKALDLVTHEFHFRGIRACGSSCEAGYQEHTKTLTASQRHTAAGECAERQVKFDEEQTEEPDDDDASETQVGQDGLNYTYPNGTGGLSEGLSSLLE</sequence>
<proteinExistence type="predicted"/>
<name>A0A2A9M9Z8_BESBE</name>
<comment type="caution">
    <text evidence="2">The sequence shown here is derived from an EMBL/GenBank/DDBJ whole genome shotgun (WGS) entry which is preliminary data.</text>
</comment>
<accession>A0A2A9M9Z8</accession>
<evidence type="ECO:0000256" key="1">
    <source>
        <dbReference type="SAM" id="MobiDB-lite"/>
    </source>
</evidence>
<feature type="compositionally biased region" description="Acidic residues" evidence="1">
    <location>
        <begin position="100"/>
        <end position="111"/>
    </location>
</feature>